<gene>
    <name evidence="1" type="ORF">C9I98_13745</name>
</gene>
<accession>A0A2T3NRS0</accession>
<proteinExistence type="predicted"/>
<evidence type="ECO:0000313" key="2">
    <source>
        <dbReference type="Proteomes" id="UP000241771"/>
    </source>
</evidence>
<keyword evidence="2" id="KW-1185">Reference proteome</keyword>
<protein>
    <submittedName>
        <fullName evidence="1">Uncharacterized protein</fullName>
    </submittedName>
</protein>
<dbReference type="AlphaFoldDB" id="A0A2T3NRS0"/>
<reference evidence="1 2" key="1">
    <citation type="submission" date="2018-01" db="EMBL/GenBank/DDBJ databases">
        <title>Whole genome sequencing of Histamine producing bacteria.</title>
        <authorList>
            <person name="Butler K."/>
        </authorList>
    </citation>
    <scope>NUCLEOTIDE SEQUENCE [LARGE SCALE GENOMIC DNA]</scope>
    <source>
        <strain evidence="1 2">DSM 100436</strain>
    </source>
</reference>
<dbReference type="RefSeq" id="WP_036818213.1">
    <property type="nucleotide sequence ID" value="NZ_JGVO01000133.1"/>
</dbReference>
<dbReference type="EMBL" id="PYMA01000008">
    <property type="protein sequence ID" value="PSW18915.1"/>
    <property type="molecule type" value="Genomic_DNA"/>
</dbReference>
<organism evidence="1 2">
    <name type="scientific">Photobacterium sanctipauli</name>
    <dbReference type="NCBI Taxonomy" id="1342794"/>
    <lineage>
        <taxon>Bacteria</taxon>
        <taxon>Pseudomonadati</taxon>
        <taxon>Pseudomonadota</taxon>
        <taxon>Gammaproteobacteria</taxon>
        <taxon>Vibrionales</taxon>
        <taxon>Vibrionaceae</taxon>
        <taxon>Photobacterium</taxon>
    </lineage>
</organism>
<evidence type="ECO:0000313" key="1">
    <source>
        <dbReference type="EMBL" id="PSW18915.1"/>
    </source>
</evidence>
<dbReference type="OrthoDB" id="7802453at2"/>
<comment type="caution">
    <text evidence="1">The sequence shown here is derived from an EMBL/GenBank/DDBJ whole genome shotgun (WGS) entry which is preliminary data.</text>
</comment>
<name>A0A2T3NRS0_9GAMM</name>
<sequence>MNYNTDILPLLKNYIGMELESLSGRSNIFVNNVDISGLSLTCADGKPFTESHRRAKIVFEKLLEEEVVHVDAALENSGSRRNIPETLLANLPFIEFGKVNNRQHLFLQEEDTHELGTLKQRME</sequence>
<dbReference type="Proteomes" id="UP000241771">
    <property type="component" value="Unassembled WGS sequence"/>
</dbReference>